<feature type="transmembrane region" description="Helical" evidence="7">
    <location>
        <begin position="84"/>
        <end position="106"/>
    </location>
</feature>
<proteinExistence type="inferred from homology"/>
<dbReference type="EMBL" id="MG373769">
    <property type="protein sequence ID" value="AVH79514.1"/>
    <property type="molecule type" value="Genomic_DNA"/>
</dbReference>
<dbReference type="PANTHER" id="PTHR34582:SF6">
    <property type="entry name" value="UPF0702 TRANSMEMBRANE PROTEIN YCAP"/>
    <property type="match status" value="1"/>
</dbReference>
<dbReference type="GO" id="GO:0005886">
    <property type="term" value="C:plasma membrane"/>
    <property type="evidence" value="ECO:0007669"/>
    <property type="project" value="UniProtKB-SubCell"/>
</dbReference>
<dbReference type="InterPro" id="IPR007353">
    <property type="entry name" value="DUF421"/>
</dbReference>
<evidence type="ECO:0000256" key="5">
    <source>
        <dbReference type="ARBA" id="ARBA00022989"/>
    </source>
</evidence>
<evidence type="ECO:0000313" key="10">
    <source>
        <dbReference type="EMBL" id="AVH79514.1"/>
    </source>
</evidence>
<organism evidence="10">
    <name type="scientific">Synechococcus sp. PCC 9341</name>
    <dbReference type="NCBI Taxonomy" id="2099386"/>
    <lineage>
        <taxon>Bacteria</taxon>
        <taxon>Bacillati</taxon>
        <taxon>Cyanobacteriota</taxon>
        <taxon>Cyanophyceae</taxon>
        <taxon>Synechococcales</taxon>
        <taxon>Synechococcaceae</taxon>
        <taxon>Synechococcus</taxon>
    </lineage>
</organism>
<evidence type="ECO:0000259" key="9">
    <source>
        <dbReference type="Pfam" id="PF20730"/>
    </source>
</evidence>
<sequence>MSILSEPSKSINIDSKEDKANMFNSLNYLFNTAIVGIFAYIGVIILLRISGKRTLSKWNSFDFVVTIAFGSILAAMLLSSNTSLAQGLVGFGLLVLFQYLLTWIAARSSIVQQLIKAKPTLLLYQGKMLDSTIKNERVSEGEILAAIRASGISSVEDVEAVVLETDGSFSVIKEKPSNSDSAFKDVQGYNSNLSKVIVS</sequence>
<evidence type="ECO:0000259" key="8">
    <source>
        <dbReference type="Pfam" id="PF04239"/>
    </source>
</evidence>
<feature type="domain" description="YetF-like N-terminal transmembrane" evidence="9">
    <location>
        <begin position="37"/>
        <end position="104"/>
    </location>
</feature>
<dbReference type="Pfam" id="PF04239">
    <property type="entry name" value="DUF421"/>
    <property type="match status" value="1"/>
</dbReference>
<evidence type="ECO:0000256" key="7">
    <source>
        <dbReference type="SAM" id="Phobius"/>
    </source>
</evidence>
<evidence type="ECO:0000256" key="6">
    <source>
        <dbReference type="ARBA" id="ARBA00023136"/>
    </source>
</evidence>
<keyword evidence="3" id="KW-1003">Cell membrane</keyword>
<protein>
    <recommendedName>
        <fullName evidence="11">DUF421 domain-containing protein</fullName>
    </recommendedName>
</protein>
<dbReference type="PANTHER" id="PTHR34582">
    <property type="entry name" value="UPF0702 TRANSMEMBRANE PROTEIN YCAP"/>
    <property type="match status" value="1"/>
</dbReference>
<evidence type="ECO:0000256" key="1">
    <source>
        <dbReference type="ARBA" id="ARBA00004651"/>
    </source>
</evidence>
<evidence type="ECO:0000256" key="2">
    <source>
        <dbReference type="ARBA" id="ARBA00006448"/>
    </source>
</evidence>
<accession>A0A2P0ZGD4</accession>
<dbReference type="AlphaFoldDB" id="A0A2P0ZGD4"/>
<evidence type="ECO:0000256" key="4">
    <source>
        <dbReference type="ARBA" id="ARBA00022692"/>
    </source>
</evidence>
<comment type="subcellular location">
    <subcellularLocation>
        <location evidence="1">Cell membrane</location>
        <topology evidence="1">Multi-pass membrane protein</topology>
    </subcellularLocation>
</comment>
<evidence type="ECO:0000256" key="3">
    <source>
        <dbReference type="ARBA" id="ARBA00022475"/>
    </source>
</evidence>
<reference evidence="10" key="1">
    <citation type="journal article" date="2018" name="Science">
        <title>Natural noncanonical protein splicing yields products with diverse ?-amino acid residues.</title>
        <authorList>
            <person name="Morinaka B.I."/>
            <person name="Lakis E."/>
            <person name="Verest M."/>
            <person name="Helf M.J."/>
            <person name="Scalvenzi T."/>
            <person name="Vagstad A.L."/>
            <person name="Sims J."/>
            <person name="Sunagawa S."/>
            <person name="Gugger M."/>
            <person name="Piel J."/>
        </authorList>
    </citation>
    <scope>NUCLEOTIDE SEQUENCE</scope>
    <source>
        <strain evidence="10">PCC 9341</strain>
    </source>
</reference>
<evidence type="ECO:0008006" key="11">
    <source>
        <dbReference type="Google" id="ProtNLM"/>
    </source>
</evidence>
<keyword evidence="5 7" id="KW-1133">Transmembrane helix</keyword>
<keyword evidence="6 7" id="KW-0472">Membrane</keyword>
<feature type="domain" description="YetF C-terminal" evidence="8">
    <location>
        <begin position="107"/>
        <end position="176"/>
    </location>
</feature>
<comment type="similarity">
    <text evidence="2">Belongs to the UPF0702 family.</text>
</comment>
<dbReference type="InterPro" id="IPR023090">
    <property type="entry name" value="UPF0702_alpha/beta_dom_sf"/>
</dbReference>
<feature type="transmembrane region" description="Helical" evidence="7">
    <location>
        <begin position="28"/>
        <end position="49"/>
    </location>
</feature>
<name>A0A2P0ZGD4_9SYNE</name>
<dbReference type="Pfam" id="PF20730">
    <property type="entry name" value="YetF_N"/>
    <property type="match status" value="1"/>
</dbReference>
<dbReference type="InterPro" id="IPR048454">
    <property type="entry name" value="YetF_N"/>
</dbReference>
<keyword evidence="4 7" id="KW-0812">Transmembrane</keyword>
<dbReference type="Gene3D" id="3.30.240.20">
    <property type="entry name" value="bsu07140 like domains"/>
    <property type="match status" value="1"/>
</dbReference>
<feature type="transmembrane region" description="Helical" evidence="7">
    <location>
        <begin position="61"/>
        <end position="78"/>
    </location>
</feature>